<reference evidence="9" key="1">
    <citation type="submission" date="2021-02" db="EMBL/GenBank/DDBJ databases">
        <authorList>
            <person name="Dougan E. K."/>
            <person name="Rhodes N."/>
            <person name="Thang M."/>
            <person name="Chan C."/>
        </authorList>
    </citation>
    <scope>NUCLEOTIDE SEQUENCE</scope>
</reference>
<keyword evidence="4 7" id="KW-0812">Transmembrane</keyword>
<dbReference type="OrthoDB" id="422941at2759"/>
<evidence type="ECO:0000256" key="2">
    <source>
        <dbReference type="ARBA" id="ARBA00010157"/>
    </source>
</evidence>
<evidence type="ECO:0000256" key="7">
    <source>
        <dbReference type="SAM" id="Phobius"/>
    </source>
</evidence>
<comment type="caution">
    <text evidence="9">The sequence shown here is derived from an EMBL/GenBank/DDBJ whole genome shotgun (WGS) entry which is preliminary data.</text>
</comment>
<dbReference type="PANTHER" id="PTHR33406:SF6">
    <property type="entry name" value="MEMBRANE PROTEIN YDGH-RELATED"/>
    <property type="match status" value="1"/>
</dbReference>
<sequence>VDGTKSAARDLARSNPLCIPLCFAVLASVVQSWRLMLITLLCMFCANTLCFAALTWIAESGWIMSTSVPIMSESTLMALTFDYSLFLLVRFQEELALGAGLMQAVSASIRRSGHVILGSGLTLCYCSLAVQQLPLEESHSLSIGILMAILCAMSVNMFVTPVVLLAFPEFLSFGALRGDCMRKENTEEVKHNENASGTIVMAAASRLGVLRQESSRTYDFESNDDENVYISSSDEDQEVGQSLSSRTEGKLRRRALAQQNVSSFWQWWSRVCTTSQCSFCVVGIVIIACIMALTGSTAIHLNLTQVTMDFALLGPEGSQTLETLNRIGQDFSKGIMGPTTVMFVARGVDSLQAERGAIYMPEVWKSMNFMLKFIEKELLDGGRLGSIASPVYLSSHAHSPIEVPANSAKSADETQVSLTTMVQVQELKYILDQMLNAERTASLAMITPDLRMTSPEAIDWTRQLRDIIRVQNANAQSPVDVYMVSQTAAMMDVEEGVFGRVPNLVLFSLIGCLLMMGFLFRS</sequence>
<keyword evidence="3" id="KW-1003">Cell membrane</keyword>
<keyword evidence="5 7" id="KW-1133">Transmembrane helix</keyword>
<organism evidence="9 10">
    <name type="scientific">Symbiodinium necroappetens</name>
    <dbReference type="NCBI Taxonomy" id="1628268"/>
    <lineage>
        <taxon>Eukaryota</taxon>
        <taxon>Sar</taxon>
        <taxon>Alveolata</taxon>
        <taxon>Dinophyceae</taxon>
        <taxon>Suessiales</taxon>
        <taxon>Symbiodiniaceae</taxon>
        <taxon>Symbiodinium</taxon>
    </lineage>
</organism>
<gene>
    <name evidence="9" type="primary">mmpL11</name>
    <name evidence="9" type="ORF">SNEC2469_LOCUS20582</name>
</gene>
<dbReference type="SUPFAM" id="SSF82866">
    <property type="entry name" value="Multidrug efflux transporter AcrB transmembrane domain"/>
    <property type="match status" value="1"/>
</dbReference>
<dbReference type="PANTHER" id="PTHR33406">
    <property type="entry name" value="MEMBRANE PROTEIN MJ1562-RELATED"/>
    <property type="match status" value="1"/>
</dbReference>
<dbReference type="Pfam" id="PF03176">
    <property type="entry name" value="MMPL"/>
    <property type="match status" value="1"/>
</dbReference>
<evidence type="ECO:0000313" key="9">
    <source>
        <dbReference type="EMBL" id="CAE7714039.1"/>
    </source>
</evidence>
<feature type="non-terminal residue" evidence="9">
    <location>
        <position position="1"/>
    </location>
</feature>
<keyword evidence="10" id="KW-1185">Reference proteome</keyword>
<keyword evidence="6 7" id="KW-0472">Membrane</keyword>
<protein>
    <submittedName>
        <fullName evidence="9">MmpL11 protein</fullName>
    </submittedName>
</protein>
<dbReference type="InterPro" id="IPR050545">
    <property type="entry name" value="Mycobact_MmpL"/>
</dbReference>
<feature type="transmembrane region" description="Helical" evidence="7">
    <location>
        <begin position="279"/>
        <end position="301"/>
    </location>
</feature>
<evidence type="ECO:0000256" key="3">
    <source>
        <dbReference type="ARBA" id="ARBA00022475"/>
    </source>
</evidence>
<evidence type="ECO:0000256" key="1">
    <source>
        <dbReference type="ARBA" id="ARBA00004651"/>
    </source>
</evidence>
<feature type="domain" description="Membrane transport protein MMPL" evidence="8">
    <location>
        <begin position="3"/>
        <end position="155"/>
    </location>
</feature>
<evidence type="ECO:0000256" key="5">
    <source>
        <dbReference type="ARBA" id="ARBA00022989"/>
    </source>
</evidence>
<name>A0A812X2B6_9DINO</name>
<proteinExistence type="inferred from homology"/>
<feature type="transmembrane region" description="Helical" evidence="7">
    <location>
        <begin position="112"/>
        <end position="131"/>
    </location>
</feature>
<dbReference type="EMBL" id="CAJNJA010035953">
    <property type="protein sequence ID" value="CAE7714039.1"/>
    <property type="molecule type" value="Genomic_DNA"/>
</dbReference>
<evidence type="ECO:0000259" key="8">
    <source>
        <dbReference type="Pfam" id="PF03176"/>
    </source>
</evidence>
<feature type="transmembrane region" description="Helical" evidence="7">
    <location>
        <begin position="70"/>
        <end position="91"/>
    </location>
</feature>
<comment type="similarity">
    <text evidence="2">Belongs to the resistance-nodulation-cell division (RND) (TC 2.A.6) family. MmpL subfamily.</text>
</comment>
<feature type="non-terminal residue" evidence="9">
    <location>
        <position position="522"/>
    </location>
</feature>
<dbReference type="InterPro" id="IPR004869">
    <property type="entry name" value="MMPL_dom"/>
</dbReference>
<evidence type="ECO:0000256" key="4">
    <source>
        <dbReference type="ARBA" id="ARBA00022692"/>
    </source>
</evidence>
<accession>A0A812X2B6</accession>
<feature type="transmembrane region" description="Helical" evidence="7">
    <location>
        <begin position="501"/>
        <end position="520"/>
    </location>
</feature>
<feature type="transmembrane region" description="Helical" evidence="7">
    <location>
        <begin position="37"/>
        <end position="58"/>
    </location>
</feature>
<evidence type="ECO:0000256" key="6">
    <source>
        <dbReference type="ARBA" id="ARBA00023136"/>
    </source>
</evidence>
<dbReference type="GO" id="GO:0005886">
    <property type="term" value="C:plasma membrane"/>
    <property type="evidence" value="ECO:0007669"/>
    <property type="project" value="UniProtKB-SubCell"/>
</dbReference>
<dbReference type="Gene3D" id="1.20.1640.10">
    <property type="entry name" value="Multidrug efflux transporter AcrB transmembrane domain"/>
    <property type="match status" value="1"/>
</dbReference>
<feature type="transmembrane region" description="Helical" evidence="7">
    <location>
        <begin position="143"/>
        <end position="167"/>
    </location>
</feature>
<comment type="subcellular location">
    <subcellularLocation>
        <location evidence="1">Cell membrane</location>
        <topology evidence="1">Multi-pass membrane protein</topology>
    </subcellularLocation>
</comment>
<evidence type="ECO:0000313" key="10">
    <source>
        <dbReference type="Proteomes" id="UP000601435"/>
    </source>
</evidence>
<dbReference type="AlphaFoldDB" id="A0A812X2B6"/>
<dbReference type="Proteomes" id="UP000601435">
    <property type="component" value="Unassembled WGS sequence"/>
</dbReference>